<dbReference type="PANTHER" id="PTHR42770:SF7">
    <property type="entry name" value="MEMBRANE PROTEIN"/>
    <property type="match status" value="1"/>
</dbReference>
<feature type="transmembrane region" description="Helical" evidence="6">
    <location>
        <begin position="97"/>
        <end position="118"/>
    </location>
</feature>
<feature type="transmembrane region" description="Helical" evidence="6">
    <location>
        <begin position="179"/>
        <end position="201"/>
    </location>
</feature>
<name>A0A2U9ICL1_9CREN</name>
<dbReference type="AlphaFoldDB" id="A0A2U9ICL1"/>
<evidence type="ECO:0000256" key="2">
    <source>
        <dbReference type="ARBA" id="ARBA00022475"/>
    </source>
</evidence>
<evidence type="ECO:0000256" key="3">
    <source>
        <dbReference type="ARBA" id="ARBA00022692"/>
    </source>
</evidence>
<evidence type="ECO:0000256" key="5">
    <source>
        <dbReference type="ARBA" id="ARBA00023136"/>
    </source>
</evidence>
<keyword evidence="8" id="KW-1185">Reference proteome</keyword>
<evidence type="ECO:0000256" key="4">
    <source>
        <dbReference type="ARBA" id="ARBA00022989"/>
    </source>
</evidence>
<dbReference type="PANTHER" id="PTHR42770">
    <property type="entry name" value="AMINO ACID TRANSPORTER-RELATED"/>
    <property type="match status" value="1"/>
</dbReference>
<dbReference type="OrthoDB" id="43026at2157"/>
<dbReference type="Pfam" id="PF13520">
    <property type="entry name" value="AA_permease_2"/>
    <property type="match status" value="1"/>
</dbReference>
<feature type="transmembrane region" description="Helical" evidence="6">
    <location>
        <begin position="231"/>
        <end position="252"/>
    </location>
</feature>
<feature type="transmembrane region" description="Helical" evidence="6">
    <location>
        <begin position="155"/>
        <end position="173"/>
    </location>
</feature>
<reference evidence="7 8" key="1">
    <citation type="submission" date="2018-05" db="EMBL/GenBank/DDBJ databases">
        <title>Complete Genome Sequences of Extremely Thermoacidophilic, Metal-Mobilizing Type-Strain Members of the Archaeal Family Sulfolobaceae: Acidianus brierleyi DSM-1651T, Acidianus sulfidivorans DSM-18786T, Metallosphaera hakonensis DSM-7519T, and Metallosphaera prunae DSM-10039T.</title>
        <authorList>
            <person name="Counts J.A."/>
            <person name="Kelly R.M."/>
        </authorList>
    </citation>
    <scope>NUCLEOTIDE SEQUENCE [LARGE SCALE GENOMIC DNA]</scope>
    <source>
        <strain evidence="7 8">DSM 1651</strain>
    </source>
</reference>
<dbReference type="InterPro" id="IPR002293">
    <property type="entry name" value="AA/rel_permease1"/>
</dbReference>
<dbReference type="Gene3D" id="1.20.1740.10">
    <property type="entry name" value="Amino acid/polyamine transporter I"/>
    <property type="match status" value="1"/>
</dbReference>
<feature type="transmembrane region" description="Helical" evidence="6">
    <location>
        <begin position="462"/>
        <end position="482"/>
    </location>
</feature>
<feature type="transmembrane region" description="Helical" evidence="6">
    <location>
        <begin position="395"/>
        <end position="415"/>
    </location>
</feature>
<dbReference type="RefSeq" id="WP_110269642.1">
    <property type="nucleotide sequence ID" value="NZ_CP029289.2"/>
</dbReference>
<feature type="transmembrane region" description="Helical" evidence="6">
    <location>
        <begin position="28"/>
        <end position="49"/>
    </location>
</feature>
<organism evidence="7 8">
    <name type="scientific">Acidianus brierleyi</name>
    <dbReference type="NCBI Taxonomy" id="41673"/>
    <lineage>
        <taxon>Archaea</taxon>
        <taxon>Thermoproteota</taxon>
        <taxon>Thermoprotei</taxon>
        <taxon>Sulfolobales</taxon>
        <taxon>Sulfolobaceae</taxon>
        <taxon>Acidianus</taxon>
    </lineage>
</organism>
<feature type="transmembrane region" description="Helical" evidence="6">
    <location>
        <begin position="55"/>
        <end position="76"/>
    </location>
</feature>
<feature type="transmembrane region" description="Helical" evidence="6">
    <location>
        <begin position="124"/>
        <end position="148"/>
    </location>
</feature>
<feature type="transmembrane region" description="Helical" evidence="6">
    <location>
        <begin position="494"/>
        <end position="512"/>
    </location>
</feature>
<feature type="transmembrane region" description="Helical" evidence="6">
    <location>
        <begin position="272"/>
        <end position="290"/>
    </location>
</feature>
<proteinExistence type="predicted"/>
<protein>
    <submittedName>
        <fullName evidence="7">APC family permease</fullName>
    </submittedName>
</protein>
<dbReference type="Proteomes" id="UP000248044">
    <property type="component" value="Chromosome"/>
</dbReference>
<keyword evidence="3 6" id="KW-0812">Transmembrane</keyword>
<dbReference type="PIRSF" id="PIRSF006060">
    <property type="entry name" value="AA_transporter"/>
    <property type="match status" value="1"/>
</dbReference>
<keyword evidence="5 6" id="KW-0472">Membrane</keyword>
<evidence type="ECO:0000313" key="8">
    <source>
        <dbReference type="Proteomes" id="UP000248044"/>
    </source>
</evidence>
<evidence type="ECO:0000256" key="6">
    <source>
        <dbReference type="SAM" id="Phobius"/>
    </source>
</evidence>
<dbReference type="GeneID" id="36831119"/>
<evidence type="ECO:0000313" key="7">
    <source>
        <dbReference type="EMBL" id="AWR93758.1"/>
    </source>
</evidence>
<keyword evidence="4 6" id="KW-1133">Transmembrane helix</keyword>
<feature type="transmembrane region" description="Helical" evidence="6">
    <location>
        <begin position="421"/>
        <end position="442"/>
    </location>
</feature>
<dbReference type="GO" id="GO:0022857">
    <property type="term" value="F:transmembrane transporter activity"/>
    <property type="evidence" value="ECO:0007669"/>
    <property type="project" value="InterPro"/>
</dbReference>
<sequence length="533" mass="58855">MASKKVSGGVFLRETSGLVRDVSPWPSLLATWALVTGGVPILILEWLWLGPGANWPLAFTITLIPTLGMAFLFYLAGASMPRSGGDYVFNSRATHPALGFANYWALFIAFVLSQGYYSYLGASWLGYLFTGLGMYYHDNFLLSIGGFFGLKIGRILWGIIVGTVITSLIALSVRFHWKFIAIAGAISLITTAVMFGTLLTINPTSFSSALSSFTGIKDAYSEVIADASSNGLSFVTPFYGAILAIPAIWYYYTWYNLPASWAGEMKKVRFNVFLSIIVGVLMIAVYYILFTQINISAFGEKFLTSYSYIYCNGYNDTVVNTLSSIGTFTPFFALLVLGNPIIYILMFIAIWLPNYYSGPPLVLGLSRYLFSWSFDRIMPSWMADVNSRLNAPIKAVLLIMALSGFGVVLYAYLPVLSLVDVTVAFEISYAIFAVSSALMPYIRKDVYESTMIIKKKILGIPIITLVGVPTFIFLVFATVITWGNPIILPVNLPTILSVVLMYASGFAIYYGAKIWNQRKGIKIDLAFKEIPPD</sequence>
<evidence type="ECO:0000256" key="1">
    <source>
        <dbReference type="ARBA" id="ARBA00004651"/>
    </source>
</evidence>
<dbReference type="InterPro" id="IPR050367">
    <property type="entry name" value="APC_superfamily"/>
</dbReference>
<gene>
    <name evidence="7" type="ORF">DFR85_03145</name>
</gene>
<comment type="subcellular location">
    <subcellularLocation>
        <location evidence="1">Cell membrane</location>
        <topology evidence="1">Multi-pass membrane protein</topology>
    </subcellularLocation>
</comment>
<feature type="transmembrane region" description="Helical" evidence="6">
    <location>
        <begin position="331"/>
        <end position="352"/>
    </location>
</feature>
<dbReference type="GO" id="GO:0005886">
    <property type="term" value="C:plasma membrane"/>
    <property type="evidence" value="ECO:0007669"/>
    <property type="project" value="UniProtKB-SubCell"/>
</dbReference>
<dbReference type="EMBL" id="CP029289">
    <property type="protein sequence ID" value="AWR93758.1"/>
    <property type="molecule type" value="Genomic_DNA"/>
</dbReference>
<dbReference type="KEGG" id="abri:DFR85_03145"/>
<keyword evidence="2" id="KW-1003">Cell membrane</keyword>
<accession>A0A2U9ICL1</accession>